<sequence length="115" mass="12683">MLTVHGERSTQSSQAVMLISLLATQEHRRLGANRPANYFTASAVTRRRSACSNQPNCESSTKHFRLHWDHQIDTSLAPVSRIKYALSNPSIPLVSPSGVKFAAELSQMKHATAPK</sequence>
<evidence type="ECO:0000313" key="1">
    <source>
        <dbReference type="EMBL" id="KAG5447282.1"/>
    </source>
</evidence>
<reference evidence="1 2" key="2">
    <citation type="journal article" date="2021" name="Genomics">
        <title>High-quality reference genome for Clonorchis sinensis.</title>
        <authorList>
            <person name="Young N.D."/>
            <person name="Stroehlein A.J."/>
            <person name="Kinkar L."/>
            <person name="Wang T."/>
            <person name="Sohn W.M."/>
            <person name="Chang B.C.H."/>
            <person name="Kaur P."/>
            <person name="Weisz D."/>
            <person name="Dudchenko O."/>
            <person name="Aiden E.L."/>
            <person name="Korhonen P.K."/>
            <person name="Gasser R.B."/>
        </authorList>
    </citation>
    <scope>NUCLEOTIDE SEQUENCE [LARGE SCALE GENOMIC DNA]</scope>
    <source>
        <strain evidence="1">Cs-k2</strain>
    </source>
</reference>
<name>A0A8T1MEH4_CLOSI</name>
<gene>
    <name evidence="1" type="ORF">CSKR_200464</name>
</gene>
<organism evidence="1 2">
    <name type="scientific">Clonorchis sinensis</name>
    <name type="common">Chinese liver fluke</name>
    <dbReference type="NCBI Taxonomy" id="79923"/>
    <lineage>
        <taxon>Eukaryota</taxon>
        <taxon>Metazoa</taxon>
        <taxon>Spiralia</taxon>
        <taxon>Lophotrochozoa</taxon>
        <taxon>Platyhelminthes</taxon>
        <taxon>Trematoda</taxon>
        <taxon>Digenea</taxon>
        <taxon>Opisthorchiida</taxon>
        <taxon>Opisthorchiata</taxon>
        <taxon>Opisthorchiidae</taxon>
        <taxon>Clonorchis</taxon>
    </lineage>
</organism>
<dbReference type="EMBL" id="NIRI02000042">
    <property type="protein sequence ID" value="KAG5447282.1"/>
    <property type="molecule type" value="Genomic_DNA"/>
</dbReference>
<accession>A0A8T1MEH4</accession>
<dbReference type="Proteomes" id="UP000286415">
    <property type="component" value="Unassembled WGS sequence"/>
</dbReference>
<dbReference type="AlphaFoldDB" id="A0A8T1MEH4"/>
<comment type="caution">
    <text evidence="1">The sequence shown here is derived from an EMBL/GenBank/DDBJ whole genome shotgun (WGS) entry which is preliminary data.</text>
</comment>
<proteinExistence type="predicted"/>
<evidence type="ECO:0000313" key="2">
    <source>
        <dbReference type="Proteomes" id="UP000286415"/>
    </source>
</evidence>
<protein>
    <submittedName>
        <fullName evidence="1">Uncharacterized protein</fullName>
    </submittedName>
</protein>
<keyword evidence="2" id="KW-1185">Reference proteome</keyword>
<reference evidence="1 2" key="1">
    <citation type="journal article" date="2018" name="Biotechnol. Adv.">
        <title>Improved genomic resources and new bioinformatic workflow for the carcinogenic parasite Clonorchis sinensis: Biotechnological implications.</title>
        <authorList>
            <person name="Wang D."/>
            <person name="Korhonen P.K."/>
            <person name="Gasser R.B."/>
            <person name="Young N.D."/>
        </authorList>
    </citation>
    <scope>NUCLEOTIDE SEQUENCE [LARGE SCALE GENOMIC DNA]</scope>
    <source>
        <strain evidence="1">Cs-k2</strain>
    </source>
</reference>